<dbReference type="Pfam" id="PF08811">
    <property type="entry name" value="DUF1800"/>
    <property type="match status" value="1"/>
</dbReference>
<dbReference type="RefSeq" id="WP_123131575.1">
    <property type="nucleotide sequence ID" value="NZ_RJJE01000002.1"/>
</dbReference>
<evidence type="ECO:0000313" key="3">
    <source>
        <dbReference type="Proteomes" id="UP000271010"/>
    </source>
</evidence>
<comment type="caution">
    <text evidence="2">The sequence shown here is derived from an EMBL/GenBank/DDBJ whole genome shotgun (WGS) entry which is preliminary data.</text>
</comment>
<feature type="compositionally biased region" description="Polar residues" evidence="1">
    <location>
        <begin position="602"/>
        <end position="614"/>
    </location>
</feature>
<feature type="region of interest" description="Disordered" evidence="1">
    <location>
        <begin position="593"/>
        <end position="639"/>
    </location>
</feature>
<dbReference type="InterPro" id="IPR014917">
    <property type="entry name" value="DUF1800"/>
</dbReference>
<proteinExistence type="predicted"/>
<accession>A0A3M9N4D5</accession>
<evidence type="ECO:0000256" key="1">
    <source>
        <dbReference type="SAM" id="MobiDB-lite"/>
    </source>
</evidence>
<reference evidence="2 3" key="1">
    <citation type="submission" date="2018-11" db="EMBL/GenBank/DDBJ databases">
        <title>Rufibacter latericius sp. nov., isolated from water in Baiyang Lake.</title>
        <authorList>
            <person name="Yang Y."/>
        </authorList>
    </citation>
    <scope>NUCLEOTIDE SEQUENCE [LARGE SCALE GENOMIC DNA]</scope>
    <source>
        <strain evidence="2 3">MCC P1</strain>
    </source>
</reference>
<sequence>MKKVIQLSCFALLLLAGGLLFSSFGVKNALGAKGPRFPYKKAGLTERQAAAHLLSRFTYGAKPGQIDEVEKMGLENWFMQQLTAQLPDQALQQRLEGLAALKMTNEQIIQTFPQGGQLVRLAVKDGVIEQAKVKNGFADKSANDEYRQKLGNYMKQKGYRPERELYQELINQKILRATYSPNQLQEILTSFWFNHFNVSFTNKNCSPYILSYERDVIRPNAVGSFEKLLLATAKSPAMLTYLDNFKSTVSSESLTPSQKKVQQYQMRALKERQAQDTSMQGMQMTERMKAAQKKQGLNENYAREIMELHTLGVDGGYTQQDVTQAARVLTGWTINPAIGQSNVEGNKNAAYTPKRLEAMAQQGYVLEGDFRFAANKHDKGQKTVLGKEFPANGGYEEGVELIKLLAHHPSTAKFISKKLAVRFVHDNPPQSLIDKMAKTFSEKNGDIQQVLLTMVSSPEFWSKGALREKTKSPFELAISSVRSLNAEVKAPFQLHNWISKMGERLYYYQAPTGFPDKAAYWINTGSLLNRMNFGLALASQRIPGVSIDLMALNQHREPESAEAALAIYSHYLLPERDLTETIKRLTPSLKDPTFSSKVDAAANQNNPMAPSGASSEEDEEMTMTAPREKRKGARRNGGAENAVSANALQMNNGSNTMLAQVVGIIIGSPEFQRR</sequence>
<protein>
    <submittedName>
        <fullName evidence="2">DUF1800 domain-containing protein</fullName>
    </submittedName>
</protein>
<dbReference type="AlphaFoldDB" id="A0A3M9N4D5"/>
<dbReference type="EMBL" id="RJJE01000002">
    <property type="protein sequence ID" value="RNI32275.1"/>
    <property type="molecule type" value="Genomic_DNA"/>
</dbReference>
<dbReference type="Proteomes" id="UP000271010">
    <property type="component" value="Unassembled WGS sequence"/>
</dbReference>
<dbReference type="OrthoDB" id="9772295at2"/>
<organism evidence="2 3">
    <name type="scientific">Rufibacter immobilis</name>
    <dbReference type="NCBI Taxonomy" id="1348778"/>
    <lineage>
        <taxon>Bacteria</taxon>
        <taxon>Pseudomonadati</taxon>
        <taxon>Bacteroidota</taxon>
        <taxon>Cytophagia</taxon>
        <taxon>Cytophagales</taxon>
        <taxon>Hymenobacteraceae</taxon>
        <taxon>Rufibacter</taxon>
    </lineage>
</organism>
<evidence type="ECO:0000313" key="2">
    <source>
        <dbReference type="EMBL" id="RNI32275.1"/>
    </source>
</evidence>
<name>A0A3M9N4D5_9BACT</name>
<gene>
    <name evidence="2" type="ORF">EFA69_02805</name>
</gene>
<keyword evidence="3" id="KW-1185">Reference proteome</keyword>